<dbReference type="SMART" id="SM00605">
    <property type="entry name" value="CW"/>
    <property type="match status" value="1"/>
</dbReference>
<proteinExistence type="predicted"/>
<gene>
    <name evidence="2" type="ORF">GCK72_019060</name>
</gene>
<protein>
    <recommendedName>
        <fullName evidence="1">PAN-3 domain-containing protein</fullName>
    </recommendedName>
</protein>
<feature type="domain" description="PAN-3" evidence="1">
    <location>
        <begin position="1"/>
        <end position="122"/>
    </location>
</feature>
<organism evidence="2 3">
    <name type="scientific">Caenorhabditis remanei</name>
    <name type="common">Caenorhabditis vulgaris</name>
    <dbReference type="NCBI Taxonomy" id="31234"/>
    <lineage>
        <taxon>Eukaryota</taxon>
        <taxon>Metazoa</taxon>
        <taxon>Ecdysozoa</taxon>
        <taxon>Nematoda</taxon>
        <taxon>Chromadorea</taxon>
        <taxon>Rhabditida</taxon>
        <taxon>Rhabditina</taxon>
        <taxon>Rhabditomorpha</taxon>
        <taxon>Rhabditoidea</taxon>
        <taxon>Rhabditidae</taxon>
        <taxon>Peloderinae</taxon>
        <taxon>Caenorhabditis</taxon>
    </lineage>
</organism>
<name>A0A6A5GD00_CAERE</name>
<dbReference type="PANTHER" id="PTHR47629">
    <property type="entry name" value="C-TYPE LECTIN-RELATED"/>
    <property type="match status" value="1"/>
</dbReference>
<reference evidence="2 3" key="1">
    <citation type="submission" date="2019-12" db="EMBL/GenBank/DDBJ databases">
        <title>Chromosome-level assembly of the Caenorhabditis remanei genome.</title>
        <authorList>
            <person name="Teterina A.A."/>
            <person name="Willis J.H."/>
            <person name="Phillips P.C."/>
        </authorList>
    </citation>
    <scope>NUCLEOTIDE SEQUENCE [LARGE SCALE GENOMIC DNA]</scope>
    <source>
        <strain evidence="2 3">PX506</strain>
        <tissue evidence="2">Whole organism</tissue>
    </source>
</reference>
<dbReference type="KEGG" id="crq:GCK72_019060"/>
<dbReference type="RefSeq" id="XP_053581776.1">
    <property type="nucleotide sequence ID" value="XM_053732863.1"/>
</dbReference>
<dbReference type="Pfam" id="PF08277">
    <property type="entry name" value="PAN_3"/>
    <property type="match status" value="1"/>
</dbReference>
<evidence type="ECO:0000313" key="2">
    <source>
        <dbReference type="EMBL" id="KAF1752505.1"/>
    </source>
</evidence>
<dbReference type="Proteomes" id="UP000483820">
    <property type="component" value="Chromosome V"/>
</dbReference>
<dbReference type="PANTHER" id="PTHR47629:SF6">
    <property type="entry name" value="CW DOMAIN-CONTAINING PROTEIN-RELATED"/>
    <property type="match status" value="1"/>
</dbReference>
<sequence length="271" mass="30499">MVVTWGEPLLTTEPTILDISWEECLQKCWSDGRCVMIYDNTSTCEYHSIQQVTTVQKLSENNNSRVAFRVPYSVNETCEGSDNESILRSGTVQSFYQGAVQMFPYEVTLQNDIWKFTPEFSCEFPSSPVQRGNVTVCMEVVHTTECINRTEAAAKCGNLGIPDSLMGIASKEENQYLRSISTNYVSKQKTPTYYTEFDFSDPTAPDPQFDWLPNQPDALTAYEAESNCLYLRFGSEAYVAIGDTQCTDVVFPSIDMCYSGYLCGSDAVKNY</sequence>
<dbReference type="InterPro" id="IPR006583">
    <property type="entry name" value="PAN-3_domain"/>
</dbReference>
<dbReference type="CTD" id="78776742"/>
<evidence type="ECO:0000313" key="3">
    <source>
        <dbReference type="Proteomes" id="UP000483820"/>
    </source>
</evidence>
<dbReference type="GeneID" id="78776742"/>
<dbReference type="AlphaFoldDB" id="A0A6A5GD00"/>
<accession>A0A6A5GD00</accession>
<comment type="caution">
    <text evidence="2">The sequence shown here is derived from an EMBL/GenBank/DDBJ whole genome shotgun (WGS) entry which is preliminary data.</text>
</comment>
<dbReference type="InterPro" id="IPR016187">
    <property type="entry name" value="CTDL_fold"/>
</dbReference>
<dbReference type="EMBL" id="WUAV01000005">
    <property type="protein sequence ID" value="KAF1752505.1"/>
    <property type="molecule type" value="Genomic_DNA"/>
</dbReference>
<evidence type="ECO:0000259" key="1">
    <source>
        <dbReference type="SMART" id="SM00605"/>
    </source>
</evidence>
<dbReference type="SUPFAM" id="SSF56436">
    <property type="entry name" value="C-type lectin-like"/>
    <property type="match status" value="1"/>
</dbReference>